<dbReference type="SUPFAM" id="SSF51735">
    <property type="entry name" value="NAD(P)-binding Rossmann-fold domains"/>
    <property type="match status" value="1"/>
</dbReference>
<evidence type="ECO:0000259" key="12">
    <source>
        <dbReference type="Pfam" id="PF02254"/>
    </source>
</evidence>
<dbReference type="Gene3D" id="3.40.50.720">
    <property type="entry name" value="NAD(P)-binding Rossmann-like Domain"/>
    <property type="match status" value="1"/>
</dbReference>
<keyword evidence="4" id="KW-1003">Cell membrane</keyword>
<feature type="domain" description="RCK N-terminal" evidence="12">
    <location>
        <begin position="399"/>
        <end position="496"/>
    </location>
</feature>
<evidence type="ECO:0000256" key="6">
    <source>
        <dbReference type="ARBA" id="ARBA00022989"/>
    </source>
</evidence>
<evidence type="ECO:0000256" key="7">
    <source>
        <dbReference type="ARBA" id="ARBA00023065"/>
    </source>
</evidence>
<dbReference type="InterPro" id="IPR036291">
    <property type="entry name" value="NAD(P)-bd_dom_sf"/>
</dbReference>
<gene>
    <name evidence="13" type="primary">nhaP2</name>
    <name evidence="13" type="ORF">VST7929_01442</name>
</gene>
<dbReference type="PANTHER" id="PTHR32507:SF0">
    <property type="entry name" value="NA(+)_H(+) ANTIPORTER 2-RELATED"/>
    <property type="match status" value="1"/>
</dbReference>
<keyword evidence="3" id="KW-0050">Antiport</keyword>
<evidence type="ECO:0000256" key="5">
    <source>
        <dbReference type="ARBA" id="ARBA00022692"/>
    </source>
</evidence>
<feature type="domain" description="Cation/H+ exchanger transmembrane" evidence="11">
    <location>
        <begin position="20"/>
        <end position="387"/>
    </location>
</feature>
<feature type="transmembrane region" description="Helical" evidence="10">
    <location>
        <begin position="55"/>
        <end position="78"/>
    </location>
</feature>
<keyword evidence="14" id="KW-1185">Reference proteome</keyword>
<proteinExistence type="predicted"/>
<feature type="transmembrane region" description="Helical" evidence="10">
    <location>
        <begin position="90"/>
        <end position="113"/>
    </location>
</feature>
<feature type="region of interest" description="Disordered" evidence="9">
    <location>
        <begin position="496"/>
        <end position="529"/>
    </location>
</feature>
<comment type="subcellular location">
    <subcellularLocation>
        <location evidence="1">Cell membrane</location>
        <topology evidence="1">Multi-pass membrane protein</topology>
    </subcellularLocation>
</comment>
<evidence type="ECO:0000313" key="13">
    <source>
        <dbReference type="EMBL" id="CAH0533572.1"/>
    </source>
</evidence>
<dbReference type="Pfam" id="PF02254">
    <property type="entry name" value="TrkA_N"/>
    <property type="match status" value="1"/>
</dbReference>
<keyword evidence="5 10" id="KW-0812">Transmembrane</keyword>
<feature type="transmembrane region" description="Helical" evidence="10">
    <location>
        <begin position="151"/>
        <end position="174"/>
    </location>
</feature>
<dbReference type="PANTHER" id="PTHR32507">
    <property type="entry name" value="NA(+)/H(+) ANTIPORTER 1"/>
    <property type="match status" value="1"/>
</dbReference>
<evidence type="ECO:0000256" key="4">
    <source>
        <dbReference type="ARBA" id="ARBA00022475"/>
    </source>
</evidence>
<protein>
    <submittedName>
        <fullName evidence="13">K(+)/H(+) antiporter NhaP2</fullName>
    </submittedName>
</protein>
<keyword evidence="8 10" id="KW-0472">Membrane</keyword>
<dbReference type="RefSeq" id="WP_237466009.1">
    <property type="nucleotide sequence ID" value="NZ_CAKLDI010000001.1"/>
</dbReference>
<feature type="transmembrane region" description="Helical" evidence="10">
    <location>
        <begin position="6"/>
        <end position="24"/>
    </location>
</feature>
<keyword evidence="6 10" id="KW-1133">Transmembrane helix</keyword>
<comment type="caution">
    <text evidence="13">The sequence shown here is derived from an EMBL/GenBank/DDBJ whole genome shotgun (WGS) entry which is preliminary data.</text>
</comment>
<name>A0ABN8DU51_9VIBR</name>
<keyword evidence="2" id="KW-0813">Transport</keyword>
<evidence type="ECO:0000256" key="3">
    <source>
        <dbReference type="ARBA" id="ARBA00022449"/>
    </source>
</evidence>
<feature type="transmembrane region" description="Helical" evidence="10">
    <location>
        <begin position="362"/>
        <end position="380"/>
    </location>
</feature>
<evidence type="ECO:0000259" key="11">
    <source>
        <dbReference type="Pfam" id="PF00999"/>
    </source>
</evidence>
<evidence type="ECO:0000256" key="8">
    <source>
        <dbReference type="ARBA" id="ARBA00023136"/>
    </source>
</evidence>
<reference evidence="13" key="1">
    <citation type="submission" date="2021-11" db="EMBL/GenBank/DDBJ databases">
        <authorList>
            <person name="Rodrigo-Torres L."/>
            <person name="Arahal R. D."/>
            <person name="Lucena T."/>
        </authorList>
    </citation>
    <scope>NUCLEOTIDE SEQUENCE</scope>
    <source>
        <strain evidence="13">CECT 7929</strain>
    </source>
</reference>
<dbReference type="Pfam" id="PF00999">
    <property type="entry name" value="Na_H_Exchanger"/>
    <property type="match status" value="1"/>
</dbReference>
<dbReference type="Proteomes" id="UP000838672">
    <property type="component" value="Unassembled WGS sequence"/>
</dbReference>
<organism evidence="13 14">
    <name type="scientific">Vibrio stylophorae</name>
    <dbReference type="NCBI Taxonomy" id="659351"/>
    <lineage>
        <taxon>Bacteria</taxon>
        <taxon>Pseudomonadati</taxon>
        <taxon>Pseudomonadota</taxon>
        <taxon>Gammaproteobacteria</taxon>
        <taxon>Vibrionales</taxon>
        <taxon>Vibrionaceae</taxon>
        <taxon>Vibrio</taxon>
    </lineage>
</organism>
<feature type="transmembrane region" description="Helical" evidence="10">
    <location>
        <begin position="294"/>
        <end position="318"/>
    </location>
</feature>
<dbReference type="InterPro" id="IPR003148">
    <property type="entry name" value="RCK_N"/>
</dbReference>
<dbReference type="EMBL" id="CAKLDI010000001">
    <property type="protein sequence ID" value="CAH0533572.1"/>
    <property type="molecule type" value="Genomic_DNA"/>
</dbReference>
<feature type="transmembrane region" description="Helical" evidence="10">
    <location>
        <begin position="215"/>
        <end position="234"/>
    </location>
</feature>
<feature type="transmembrane region" description="Helical" evidence="10">
    <location>
        <begin position="330"/>
        <end position="350"/>
    </location>
</feature>
<evidence type="ECO:0000256" key="9">
    <source>
        <dbReference type="SAM" id="MobiDB-lite"/>
    </source>
</evidence>
<feature type="compositionally biased region" description="Polar residues" evidence="9">
    <location>
        <begin position="502"/>
        <end position="511"/>
    </location>
</feature>
<dbReference type="Gene3D" id="1.20.1530.20">
    <property type="match status" value="1"/>
</dbReference>
<evidence type="ECO:0000256" key="1">
    <source>
        <dbReference type="ARBA" id="ARBA00004651"/>
    </source>
</evidence>
<evidence type="ECO:0000313" key="14">
    <source>
        <dbReference type="Proteomes" id="UP000838672"/>
    </source>
</evidence>
<feature type="transmembrane region" description="Helical" evidence="10">
    <location>
        <begin position="119"/>
        <end position="139"/>
    </location>
</feature>
<feature type="compositionally biased region" description="Basic and acidic residues" evidence="9">
    <location>
        <begin position="512"/>
        <end position="529"/>
    </location>
</feature>
<feature type="transmembrane region" description="Helical" evidence="10">
    <location>
        <begin position="186"/>
        <end position="208"/>
    </location>
</feature>
<keyword evidence="7" id="KW-0406">Ion transport</keyword>
<evidence type="ECO:0000256" key="2">
    <source>
        <dbReference type="ARBA" id="ARBA00022448"/>
    </source>
</evidence>
<sequence length="636" mass="69906">MQVGHEALILSAVGVVGLGCQWLAWRLRLPAILFLLLAGIAMGPLFQWLDPDALLGNLLFPLVSLAVAVILFEGSLTLNKKEIQAVSGSVWSIVSIGAFVSWALTGIATHYILGFSWELAILFGSLTVVTGPTVIVPLLRTVRPSAKLGNILRWEGILIDPIGALLVVMVYEFIVSHNAVNSLEVFALLILIGMGLGALSGMAVATILRRRWIPDYLQPFAVLMVVLGVFALSNHLESEAGLLSVTVMGMWLANAKGINIQKILHFKEHLTIMLITGLFIFLAARIHLDDFAALGVAALILFAVMQLVSRPISILIATWRSGLDWREKCFLAWVAPRGIVAASISSLFAIKLTDYGVENATLLVPLTFMVIIGTVVLQSASARPIAKALHVAEVEPRGFLLIGANRVAQAFGQALAKYDRRVLLTDSNWDYVSQVRMLGLDAYYGNPISSHAEDNLNLIGIGHVVALTADQHFNMMACMRFLEDFGDEKVHCLQKNKRSANRPKNFQQSESSKMESTRRDSSKRDTDKHAVAQQYHGQLLMGGRVSYSQLASLMSQGAEVRHTKLSEAFSYQDYLAHHQQNYLQPLFYVTGDRDIVFCDDLDTFLPPNHSIVVAMILESNDAATATKHADINEREQ</sequence>
<dbReference type="InterPro" id="IPR006153">
    <property type="entry name" value="Cation/H_exchanger_TM"/>
</dbReference>
<feature type="transmembrane region" description="Helical" evidence="10">
    <location>
        <begin position="270"/>
        <end position="288"/>
    </location>
</feature>
<accession>A0ABN8DU51</accession>
<dbReference type="InterPro" id="IPR038770">
    <property type="entry name" value="Na+/solute_symporter_sf"/>
</dbReference>
<evidence type="ECO:0000256" key="10">
    <source>
        <dbReference type="SAM" id="Phobius"/>
    </source>
</evidence>
<feature type="transmembrane region" description="Helical" evidence="10">
    <location>
        <begin position="31"/>
        <end position="49"/>
    </location>
</feature>